<organism evidence="1">
    <name type="scientific">Arundo donax</name>
    <name type="common">Giant reed</name>
    <name type="synonym">Donax arundinaceus</name>
    <dbReference type="NCBI Taxonomy" id="35708"/>
    <lineage>
        <taxon>Eukaryota</taxon>
        <taxon>Viridiplantae</taxon>
        <taxon>Streptophyta</taxon>
        <taxon>Embryophyta</taxon>
        <taxon>Tracheophyta</taxon>
        <taxon>Spermatophyta</taxon>
        <taxon>Magnoliopsida</taxon>
        <taxon>Liliopsida</taxon>
        <taxon>Poales</taxon>
        <taxon>Poaceae</taxon>
        <taxon>PACMAD clade</taxon>
        <taxon>Arundinoideae</taxon>
        <taxon>Arundineae</taxon>
        <taxon>Arundo</taxon>
    </lineage>
</organism>
<evidence type="ECO:0000313" key="1">
    <source>
        <dbReference type="EMBL" id="JAE24938.1"/>
    </source>
</evidence>
<dbReference type="EMBL" id="GBRH01172958">
    <property type="protein sequence ID" value="JAE24938.1"/>
    <property type="molecule type" value="Transcribed_RNA"/>
</dbReference>
<dbReference type="AlphaFoldDB" id="A0A0A9GWH6"/>
<protein>
    <submittedName>
        <fullName evidence="1">Uncharacterized protein</fullName>
    </submittedName>
</protein>
<name>A0A0A9GWH6_ARUDO</name>
<reference evidence="1" key="1">
    <citation type="submission" date="2014-09" db="EMBL/GenBank/DDBJ databases">
        <authorList>
            <person name="Magalhaes I.L.F."/>
            <person name="Oliveira U."/>
            <person name="Santos F.R."/>
            <person name="Vidigal T.H.D.A."/>
            <person name="Brescovit A.D."/>
            <person name="Santos A.J."/>
        </authorList>
    </citation>
    <scope>NUCLEOTIDE SEQUENCE</scope>
    <source>
        <tissue evidence="1">Shoot tissue taken approximately 20 cm above the soil surface</tissue>
    </source>
</reference>
<sequence>MYSSRMEMASLVALFSRSVKR</sequence>
<reference evidence="1" key="2">
    <citation type="journal article" date="2015" name="Data Brief">
        <title>Shoot transcriptome of the giant reed, Arundo donax.</title>
        <authorList>
            <person name="Barrero R.A."/>
            <person name="Guerrero F.D."/>
            <person name="Moolhuijzen P."/>
            <person name="Goolsby J.A."/>
            <person name="Tidwell J."/>
            <person name="Bellgard S.E."/>
            <person name="Bellgard M.I."/>
        </authorList>
    </citation>
    <scope>NUCLEOTIDE SEQUENCE</scope>
    <source>
        <tissue evidence="1">Shoot tissue taken approximately 20 cm above the soil surface</tissue>
    </source>
</reference>
<proteinExistence type="predicted"/>
<accession>A0A0A9GWH6</accession>